<name>A0AAE1QXT4_9SOLA</name>
<organism evidence="2 3">
    <name type="scientific">Anisodus tanguticus</name>
    <dbReference type="NCBI Taxonomy" id="243964"/>
    <lineage>
        <taxon>Eukaryota</taxon>
        <taxon>Viridiplantae</taxon>
        <taxon>Streptophyta</taxon>
        <taxon>Embryophyta</taxon>
        <taxon>Tracheophyta</taxon>
        <taxon>Spermatophyta</taxon>
        <taxon>Magnoliopsida</taxon>
        <taxon>eudicotyledons</taxon>
        <taxon>Gunneridae</taxon>
        <taxon>Pentapetalae</taxon>
        <taxon>asterids</taxon>
        <taxon>lamiids</taxon>
        <taxon>Solanales</taxon>
        <taxon>Solanaceae</taxon>
        <taxon>Solanoideae</taxon>
        <taxon>Hyoscyameae</taxon>
        <taxon>Anisodus</taxon>
    </lineage>
</organism>
<evidence type="ECO:0000256" key="1">
    <source>
        <dbReference type="SAM" id="MobiDB-lite"/>
    </source>
</evidence>
<sequence length="115" mass="13228">MKRENSISSNGRSRDRPSSSRDENSMMDMQVQPSRGLSLTWRSMQTGFRNFKSNMELKGFIPLHQQVQDMGHSRASSIDSLYEIFDRIKRLGSESTNYDSDDDLYGGLKSSRPNR</sequence>
<evidence type="ECO:0000313" key="2">
    <source>
        <dbReference type="EMBL" id="KAK4340037.1"/>
    </source>
</evidence>
<accession>A0AAE1QXT4</accession>
<keyword evidence="3" id="KW-1185">Reference proteome</keyword>
<protein>
    <submittedName>
        <fullName evidence="2">Uncharacterized protein</fullName>
    </submittedName>
</protein>
<dbReference type="Proteomes" id="UP001291623">
    <property type="component" value="Unassembled WGS sequence"/>
</dbReference>
<dbReference type="EMBL" id="JAVYJV010000023">
    <property type="protein sequence ID" value="KAK4340037.1"/>
    <property type="molecule type" value="Genomic_DNA"/>
</dbReference>
<feature type="region of interest" description="Disordered" evidence="1">
    <location>
        <begin position="93"/>
        <end position="115"/>
    </location>
</feature>
<feature type="region of interest" description="Disordered" evidence="1">
    <location>
        <begin position="1"/>
        <end position="36"/>
    </location>
</feature>
<comment type="caution">
    <text evidence="2">The sequence shown here is derived from an EMBL/GenBank/DDBJ whole genome shotgun (WGS) entry which is preliminary data.</text>
</comment>
<reference evidence="2" key="1">
    <citation type="submission" date="2023-12" db="EMBL/GenBank/DDBJ databases">
        <title>Genome assembly of Anisodus tanguticus.</title>
        <authorList>
            <person name="Wang Y.-J."/>
        </authorList>
    </citation>
    <scope>NUCLEOTIDE SEQUENCE</scope>
    <source>
        <strain evidence="2">KB-2021</strain>
        <tissue evidence="2">Leaf</tissue>
    </source>
</reference>
<gene>
    <name evidence="2" type="ORF">RND71_041499</name>
</gene>
<proteinExistence type="predicted"/>
<evidence type="ECO:0000313" key="3">
    <source>
        <dbReference type="Proteomes" id="UP001291623"/>
    </source>
</evidence>
<feature type="compositionally biased region" description="Basic and acidic residues" evidence="1">
    <location>
        <begin position="12"/>
        <end position="24"/>
    </location>
</feature>
<dbReference type="AlphaFoldDB" id="A0AAE1QXT4"/>